<dbReference type="GO" id="GO:0006508">
    <property type="term" value="P:proteolysis"/>
    <property type="evidence" value="ECO:0007669"/>
    <property type="project" value="UniProtKB-KW"/>
</dbReference>
<feature type="transmembrane region" description="Helical" evidence="2">
    <location>
        <begin position="161"/>
        <end position="181"/>
    </location>
</feature>
<dbReference type="PANTHER" id="PTHR36435">
    <property type="entry name" value="SLR1288 PROTEIN"/>
    <property type="match status" value="1"/>
</dbReference>
<dbReference type="InterPro" id="IPR052710">
    <property type="entry name" value="CAAX_protease"/>
</dbReference>
<feature type="transmembrane region" description="Helical" evidence="2">
    <location>
        <begin position="215"/>
        <end position="231"/>
    </location>
</feature>
<name>A0A7Y0ESH6_9BIFI</name>
<proteinExistence type="predicted"/>
<evidence type="ECO:0000259" key="3">
    <source>
        <dbReference type="Pfam" id="PF02517"/>
    </source>
</evidence>
<keyword evidence="5" id="KW-1185">Reference proteome</keyword>
<feature type="compositionally biased region" description="Low complexity" evidence="1">
    <location>
        <begin position="1"/>
        <end position="19"/>
    </location>
</feature>
<reference evidence="4 5" key="1">
    <citation type="submission" date="2020-02" db="EMBL/GenBank/DDBJ databases">
        <title>Characterization of phylogenetic diversity of novel bifidobacterial species isolated in Czech ZOOs.</title>
        <authorList>
            <person name="Lugli G.A."/>
            <person name="Vera N.B."/>
            <person name="Ventura M."/>
        </authorList>
    </citation>
    <scope>NUCLEOTIDE SEQUENCE [LARGE SCALE GENOMIC DNA]</scope>
    <source>
        <strain evidence="4 5">DSM 109957</strain>
    </source>
</reference>
<feature type="transmembrane region" description="Helical" evidence="2">
    <location>
        <begin position="123"/>
        <end position="141"/>
    </location>
</feature>
<keyword evidence="4" id="KW-0378">Hydrolase</keyword>
<dbReference type="GO" id="GO:0080120">
    <property type="term" value="P:CAAX-box protein maturation"/>
    <property type="evidence" value="ECO:0007669"/>
    <property type="project" value="UniProtKB-ARBA"/>
</dbReference>
<sequence length="356" mass="39928">MNEPSESMPNMPSQQQPQQQPQPQPTPNPTPKRVWWVEAGRNFSLIGAALAIMLVFWIALNILASNALALLFPGGNMPTWALFLASSGPLYAIAMPLSMLVFTRVPAIETRKYNMGAKEFFQLLIMCVPVMYLGNIIGNMFSQTATDGQAVDRVSSLLMGSQWWVTVLFAVILGPIFEEWIFRKEIISRLRRYGERTAIVISSLAFALFHQNFFQFFYAFGLGLLFGYVYMRTSKLIYPVLMHMLLNFNGSVIAPLLLRSVDSRILDGSLSEADLLSMIENGNLGGMGAMMLYGMVLFALVITGIVLLVKWQRRWEFYTAPEELPRGSKLRISIGNPGMIVYILIAVALSVLMLFQ</sequence>
<gene>
    <name evidence="4" type="ORF">G1C95_1698</name>
</gene>
<feature type="transmembrane region" description="Helical" evidence="2">
    <location>
        <begin position="193"/>
        <end position="209"/>
    </location>
</feature>
<feature type="domain" description="CAAX prenyl protease 2/Lysostaphin resistance protein A-like" evidence="3">
    <location>
        <begin position="162"/>
        <end position="248"/>
    </location>
</feature>
<dbReference type="GO" id="GO:0004175">
    <property type="term" value="F:endopeptidase activity"/>
    <property type="evidence" value="ECO:0007669"/>
    <property type="project" value="UniProtKB-ARBA"/>
</dbReference>
<feature type="transmembrane region" description="Helical" evidence="2">
    <location>
        <begin position="290"/>
        <end position="309"/>
    </location>
</feature>
<protein>
    <submittedName>
        <fullName evidence="4">CAAX amino protease</fullName>
    </submittedName>
</protein>
<feature type="transmembrane region" description="Helical" evidence="2">
    <location>
        <begin position="330"/>
        <end position="355"/>
    </location>
</feature>
<feature type="transmembrane region" description="Helical" evidence="2">
    <location>
        <begin position="236"/>
        <end position="258"/>
    </location>
</feature>
<feature type="compositionally biased region" description="Pro residues" evidence="1">
    <location>
        <begin position="20"/>
        <end position="30"/>
    </location>
</feature>
<dbReference type="Pfam" id="PF02517">
    <property type="entry name" value="Rce1-like"/>
    <property type="match status" value="1"/>
</dbReference>
<evidence type="ECO:0000313" key="5">
    <source>
        <dbReference type="Proteomes" id="UP000532194"/>
    </source>
</evidence>
<dbReference type="InterPro" id="IPR003675">
    <property type="entry name" value="Rce1/LyrA-like_dom"/>
</dbReference>
<accession>A0A7Y0ESH6</accession>
<evidence type="ECO:0000256" key="1">
    <source>
        <dbReference type="SAM" id="MobiDB-lite"/>
    </source>
</evidence>
<keyword evidence="4" id="KW-0645">Protease</keyword>
<dbReference type="EMBL" id="JAAIII010000005">
    <property type="protein sequence ID" value="NMM94511.1"/>
    <property type="molecule type" value="Genomic_DNA"/>
</dbReference>
<comment type="caution">
    <text evidence="4">The sequence shown here is derived from an EMBL/GenBank/DDBJ whole genome shotgun (WGS) entry which is preliminary data.</text>
</comment>
<evidence type="ECO:0000256" key="2">
    <source>
        <dbReference type="SAM" id="Phobius"/>
    </source>
</evidence>
<organism evidence="4 5">
    <name type="scientific">Bifidobacterium oedipodis</name>
    <dbReference type="NCBI Taxonomy" id="2675322"/>
    <lineage>
        <taxon>Bacteria</taxon>
        <taxon>Bacillati</taxon>
        <taxon>Actinomycetota</taxon>
        <taxon>Actinomycetes</taxon>
        <taxon>Bifidobacteriales</taxon>
        <taxon>Bifidobacteriaceae</taxon>
        <taxon>Bifidobacterium</taxon>
    </lineage>
</organism>
<dbReference type="AlphaFoldDB" id="A0A7Y0ESH6"/>
<keyword evidence="2" id="KW-0812">Transmembrane</keyword>
<dbReference type="PANTHER" id="PTHR36435:SF1">
    <property type="entry name" value="CAAX AMINO TERMINAL PROTEASE FAMILY PROTEIN"/>
    <property type="match status" value="1"/>
</dbReference>
<evidence type="ECO:0000313" key="4">
    <source>
        <dbReference type="EMBL" id="NMM94511.1"/>
    </source>
</evidence>
<keyword evidence="2" id="KW-0472">Membrane</keyword>
<keyword evidence="2" id="KW-1133">Transmembrane helix</keyword>
<feature type="transmembrane region" description="Helical" evidence="2">
    <location>
        <begin position="42"/>
        <end position="60"/>
    </location>
</feature>
<feature type="transmembrane region" description="Helical" evidence="2">
    <location>
        <begin position="80"/>
        <end position="102"/>
    </location>
</feature>
<feature type="region of interest" description="Disordered" evidence="1">
    <location>
        <begin position="1"/>
        <end position="31"/>
    </location>
</feature>
<dbReference type="Proteomes" id="UP000532194">
    <property type="component" value="Unassembled WGS sequence"/>
</dbReference>